<evidence type="ECO:0000313" key="2">
    <source>
        <dbReference type="EMBL" id="MPN48025.1"/>
    </source>
</evidence>
<comment type="caution">
    <text evidence="2">The sequence shown here is derived from an EMBL/GenBank/DDBJ whole genome shotgun (WGS) entry which is preliminary data.</text>
</comment>
<protein>
    <submittedName>
        <fullName evidence="2">Uncharacterized protein</fullName>
    </submittedName>
</protein>
<feature type="region of interest" description="Disordered" evidence="1">
    <location>
        <begin position="58"/>
        <end position="98"/>
    </location>
</feature>
<evidence type="ECO:0000256" key="1">
    <source>
        <dbReference type="SAM" id="MobiDB-lite"/>
    </source>
</evidence>
<accession>A0A645I9K0</accession>
<gene>
    <name evidence="2" type="ORF">SDC9_195629</name>
</gene>
<dbReference type="EMBL" id="VSSQ01109979">
    <property type="protein sequence ID" value="MPN48025.1"/>
    <property type="molecule type" value="Genomic_DNA"/>
</dbReference>
<proteinExistence type="predicted"/>
<organism evidence="2">
    <name type="scientific">bioreactor metagenome</name>
    <dbReference type="NCBI Taxonomy" id="1076179"/>
    <lineage>
        <taxon>unclassified sequences</taxon>
        <taxon>metagenomes</taxon>
        <taxon>ecological metagenomes</taxon>
    </lineage>
</organism>
<sequence>MVAVTDDLTVRIYLRSVTLSPFTIPAFINMFDCEASSDNGSKPGATVETEKALCIGRGQHCPPGQNHSAGGRRHNEEERGPPGGRFAANGGLLDQGVP</sequence>
<dbReference type="AlphaFoldDB" id="A0A645I9K0"/>
<name>A0A645I9K0_9ZZZZ</name>
<reference evidence="2" key="1">
    <citation type="submission" date="2019-08" db="EMBL/GenBank/DDBJ databases">
        <authorList>
            <person name="Kucharzyk K."/>
            <person name="Murdoch R.W."/>
            <person name="Higgins S."/>
            <person name="Loffler F."/>
        </authorList>
    </citation>
    <scope>NUCLEOTIDE SEQUENCE</scope>
</reference>